<dbReference type="Proteomes" id="UP001060085">
    <property type="component" value="Linkage Group LG06"/>
</dbReference>
<name>A0ACC0AA42_CATRO</name>
<evidence type="ECO:0000313" key="2">
    <source>
        <dbReference type="Proteomes" id="UP001060085"/>
    </source>
</evidence>
<keyword evidence="2" id="KW-1185">Reference proteome</keyword>
<sequence>MALHDSELLQHANGVYTIKAYMLFERQFMRFPEFCQGLVVSNDCEHVFEIWRPDISRFKRTIVYNEHTLSISCTYKMFSEVGILCSHCLRIQAIIRTVGVCDAEKVNKKDIASSSVWRTEMFRKFSYLISAIELNPYSNIRDLIGSCTRGERNVRKKSIIEIRCNQAKGKRKNALMCALRNKTMVQLSITNNEALGKAMDAPSSECQFSLGISSYNDVEQSSTLQAFINFM</sequence>
<dbReference type="EMBL" id="CM044706">
    <property type="protein sequence ID" value="KAI5657669.1"/>
    <property type="molecule type" value="Genomic_DNA"/>
</dbReference>
<proteinExistence type="predicted"/>
<accession>A0ACC0AA42</accession>
<evidence type="ECO:0000313" key="1">
    <source>
        <dbReference type="EMBL" id="KAI5657669.1"/>
    </source>
</evidence>
<organism evidence="1 2">
    <name type="scientific">Catharanthus roseus</name>
    <name type="common">Madagascar periwinkle</name>
    <name type="synonym">Vinca rosea</name>
    <dbReference type="NCBI Taxonomy" id="4058"/>
    <lineage>
        <taxon>Eukaryota</taxon>
        <taxon>Viridiplantae</taxon>
        <taxon>Streptophyta</taxon>
        <taxon>Embryophyta</taxon>
        <taxon>Tracheophyta</taxon>
        <taxon>Spermatophyta</taxon>
        <taxon>Magnoliopsida</taxon>
        <taxon>eudicotyledons</taxon>
        <taxon>Gunneridae</taxon>
        <taxon>Pentapetalae</taxon>
        <taxon>asterids</taxon>
        <taxon>lamiids</taxon>
        <taxon>Gentianales</taxon>
        <taxon>Apocynaceae</taxon>
        <taxon>Rauvolfioideae</taxon>
        <taxon>Vinceae</taxon>
        <taxon>Catharanthinae</taxon>
        <taxon>Catharanthus</taxon>
    </lineage>
</organism>
<protein>
    <submittedName>
        <fullName evidence="1">Uncharacterized protein</fullName>
    </submittedName>
</protein>
<reference evidence="2" key="1">
    <citation type="journal article" date="2023" name="Nat. Plants">
        <title>Single-cell RNA sequencing provides a high-resolution roadmap for understanding the multicellular compartmentation of specialized metabolism.</title>
        <authorList>
            <person name="Sun S."/>
            <person name="Shen X."/>
            <person name="Li Y."/>
            <person name="Li Y."/>
            <person name="Wang S."/>
            <person name="Li R."/>
            <person name="Zhang H."/>
            <person name="Shen G."/>
            <person name="Guo B."/>
            <person name="Wei J."/>
            <person name="Xu J."/>
            <person name="St-Pierre B."/>
            <person name="Chen S."/>
            <person name="Sun C."/>
        </authorList>
    </citation>
    <scope>NUCLEOTIDE SEQUENCE [LARGE SCALE GENOMIC DNA]</scope>
</reference>
<comment type="caution">
    <text evidence="1">The sequence shown here is derived from an EMBL/GenBank/DDBJ whole genome shotgun (WGS) entry which is preliminary data.</text>
</comment>
<gene>
    <name evidence="1" type="ORF">M9H77_26462</name>
</gene>